<keyword evidence="4" id="KW-1185">Reference proteome</keyword>
<proteinExistence type="predicted"/>
<dbReference type="SUPFAM" id="SSF47413">
    <property type="entry name" value="lambda repressor-like DNA-binding domains"/>
    <property type="match status" value="1"/>
</dbReference>
<name>A0A398BBN6_9BACI</name>
<protein>
    <submittedName>
        <fullName evidence="3">XRE family transcriptional regulator</fullName>
    </submittedName>
</protein>
<dbReference type="SMART" id="SM00530">
    <property type="entry name" value="HTH_XRE"/>
    <property type="match status" value="1"/>
</dbReference>
<accession>A0A398BBN6</accession>
<dbReference type="Pfam" id="PF12844">
    <property type="entry name" value="HTH_19"/>
    <property type="match status" value="1"/>
</dbReference>
<gene>
    <name evidence="3" type="ORF">D1970_10835</name>
</gene>
<dbReference type="OrthoDB" id="72638at2"/>
<dbReference type="InterPro" id="IPR010982">
    <property type="entry name" value="Lambda_DNA-bd_dom_sf"/>
</dbReference>
<evidence type="ECO:0000313" key="3">
    <source>
        <dbReference type="EMBL" id="RID85053.1"/>
    </source>
</evidence>
<dbReference type="GO" id="GO:0003677">
    <property type="term" value="F:DNA binding"/>
    <property type="evidence" value="ECO:0007669"/>
    <property type="project" value="UniProtKB-KW"/>
</dbReference>
<dbReference type="PANTHER" id="PTHR46558:SF11">
    <property type="entry name" value="HTH-TYPE TRANSCRIPTIONAL REGULATOR XRE"/>
    <property type="match status" value="1"/>
</dbReference>
<dbReference type="PROSITE" id="PS50943">
    <property type="entry name" value="HTH_CROC1"/>
    <property type="match status" value="1"/>
</dbReference>
<dbReference type="RefSeq" id="WP_119112888.1">
    <property type="nucleotide sequence ID" value="NZ_CBCSEO010000033.1"/>
</dbReference>
<dbReference type="InterPro" id="IPR001387">
    <property type="entry name" value="Cro/C1-type_HTH"/>
</dbReference>
<evidence type="ECO:0000313" key="4">
    <source>
        <dbReference type="Proteomes" id="UP000265816"/>
    </source>
</evidence>
<comment type="caution">
    <text evidence="3">The sequence shown here is derived from an EMBL/GenBank/DDBJ whole genome shotgun (WGS) entry which is preliminary data.</text>
</comment>
<evidence type="ECO:0000259" key="2">
    <source>
        <dbReference type="PROSITE" id="PS50943"/>
    </source>
</evidence>
<keyword evidence="1" id="KW-0238">DNA-binding</keyword>
<reference evidence="3 4" key="1">
    <citation type="submission" date="2018-08" db="EMBL/GenBank/DDBJ databases">
        <title>Bacillus jemisoniae sp. nov., Bacillus chryseoplanitiae sp. nov., Bacillus resnikiae sp. nov., and Bacillus frankliniae sp. nov., isolated from Viking spacecraft and associated surfaces.</title>
        <authorList>
            <person name="Seuylemezian A."/>
            <person name="Vaishampayan P."/>
        </authorList>
    </citation>
    <scope>NUCLEOTIDE SEQUENCE [LARGE SCALE GENOMIC DNA]</scope>
    <source>
        <strain evidence="3 4">JJ-247</strain>
    </source>
</reference>
<feature type="domain" description="HTH cro/C1-type" evidence="2">
    <location>
        <begin position="6"/>
        <end position="60"/>
    </location>
</feature>
<dbReference type="PANTHER" id="PTHR46558">
    <property type="entry name" value="TRACRIPTIONAL REGULATORY PROTEIN-RELATED-RELATED"/>
    <property type="match status" value="1"/>
</dbReference>
<sequence length="113" mass="13555">MFGDRLKMLRSARKWTQEEVAKKLEISRGTYAHYEINKRQPDFETLKKLSNLYEVTIDYLLTGEDQQGATDEMWKEILDPQKQLFFKDLMDAPEEKIAELIKIWDIIKERDKK</sequence>
<organism evidence="3 4">
    <name type="scientific">Mesobacillus zeae</name>
    <dbReference type="NCBI Taxonomy" id="1917180"/>
    <lineage>
        <taxon>Bacteria</taxon>
        <taxon>Bacillati</taxon>
        <taxon>Bacillota</taxon>
        <taxon>Bacilli</taxon>
        <taxon>Bacillales</taxon>
        <taxon>Bacillaceae</taxon>
        <taxon>Mesobacillus</taxon>
    </lineage>
</organism>
<dbReference type="EMBL" id="QWVT01000017">
    <property type="protein sequence ID" value="RID85053.1"/>
    <property type="molecule type" value="Genomic_DNA"/>
</dbReference>
<dbReference type="Proteomes" id="UP000265816">
    <property type="component" value="Unassembled WGS sequence"/>
</dbReference>
<dbReference type="Gene3D" id="1.10.260.40">
    <property type="entry name" value="lambda repressor-like DNA-binding domains"/>
    <property type="match status" value="1"/>
</dbReference>
<dbReference type="CDD" id="cd00093">
    <property type="entry name" value="HTH_XRE"/>
    <property type="match status" value="1"/>
</dbReference>
<dbReference type="AlphaFoldDB" id="A0A398BBN6"/>
<evidence type="ECO:0000256" key="1">
    <source>
        <dbReference type="ARBA" id="ARBA00023125"/>
    </source>
</evidence>